<protein>
    <submittedName>
        <fullName evidence="2">Uncharacterized protein</fullName>
    </submittedName>
</protein>
<accession>A0A3F3IDW8</accession>
<reference evidence="2" key="1">
    <citation type="submission" date="2016-09" db="EMBL/GenBank/DDBJ databases">
        <title>Whole Genome Sequencing of Salmonella enterica subsp. enterica serovar Nottingham.</title>
        <authorList>
            <person name="Zheng J."/>
            <person name="Wang H."/>
        </authorList>
    </citation>
    <scope>NUCLEOTIDE SEQUENCE [LARGE SCALE GENOMIC DNA]</scope>
    <source>
        <strain evidence="2">CFSAN055411</strain>
    </source>
</reference>
<dbReference type="EMBL" id="MJEL01000021">
    <property type="protein sequence ID" value="OEH96909.1"/>
    <property type="molecule type" value="Genomic_DNA"/>
</dbReference>
<dbReference type="RefSeq" id="WP_042827252.1">
    <property type="nucleotide sequence ID" value="NZ_MJEL01000021.1"/>
</dbReference>
<sequence>MDISLFISSIKSAVGALSAVQSNEVLRERIAFIGEQIDVLEKSHAATEKELAEAKAKNVELEKEIAAYRAKDEFVEHMGAAFRKNPAGGYISAVYCPNCLKQVGSGFDDFPYHCGSCGWTSRFEGREIDFIMKSLPE</sequence>
<dbReference type="Proteomes" id="UP000852880">
    <property type="component" value="Unassembled WGS sequence"/>
</dbReference>
<evidence type="ECO:0000256" key="1">
    <source>
        <dbReference type="SAM" id="Coils"/>
    </source>
</evidence>
<organism evidence="2">
    <name type="scientific">Salmonella enterica</name>
    <name type="common">Salmonella choleraesuis</name>
    <dbReference type="NCBI Taxonomy" id="28901"/>
    <lineage>
        <taxon>Bacteria</taxon>
        <taxon>Pseudomonadati</taxon>
        <taxon>Pseudomonadota</taxon>
        <taxon>Gammaproteobacteria</taxon>
        <taxon>Enterobacterales</taxon>
        <taxon>Enterobacteriaceae</taxon>
        <taxon>Salmonella</taxon>
    </lineage>
</organism>
<dbReference type="AlphaFoldDB" id="A0A3F3IDW8"/>
<keyword evidence="1" id="KW-0175">Coiled coil</keyword>
<comment type="caution">
    <text evidence="2">The sequence shown here is derived from an EMBL/GenBank/DDBJ whole genome shotgun (WGS) entry which is preliminary data.</text>
</comment>
<proteinExistence type="predicted"/>
<name>A0A3F3IDW8_SALER</name>
<evidence type="ECO:0000313" key="2">
    <source>
        <dbReference type="EMBL" id="OEH96909.1"/>
    </source>
</evidence>
<gene>
    <name evidence="2" type="ORF">BH006_24065</name>
</gene>
<feature type="coiled-coil region" evidence="1">
    <location>
        <begin position="37"/>
        <end position="71"/>
    </location>
</feature>